<keyword evidence="3" id="KW-1185">Reference proteome</keyword>
<dbReference type="EMBL" id="CANHGI010000006">
    <property type="protein sequence ID" value="CAI5454005.1"/>
    <property type="molecule type" value="Genomic_DNA"/>
</dbReference>
<feature type="signal peptide" evidence="1">
    <location>
        <begin position="1"/>
        <end position="19"/>
    </location>
</feature>
<evidence type="ECO:0000313" key="2">
    <source>
        <dbReference type="EMBL" id="CAI5454005.1"/>
    </source>
</evidence>
<dbReference type="Proteomes" id="UP001152747">
    <property type="component" value="Unassembled WGS sequence"/>
</dbReference>
<reference evidence="2" key="1">
    <citation type="submission" date="2022-11" db="EMBL/GenBank/DDBJ databases">
        <authorList>
            <person name="Kikuchi T."/>
        </authorList>
    </citation>
    <scope>NUCLEOTIDE SEQUENCE</scope>
    <source>
        <strain evidence="2">PS1010</strain>
    </source>
</reference>
<sequence length="123" mass="14064">MQFVYYTILILFFAIEVQANVYCLNSFNREPATVMQCSSNYCKKYTGATGITQLSCDDTGDCQRSFERPFYTQPMKLYACLSDQTTRETCCCNYDFCNASTHIISSHNLFTSSILISILFIII</sequence>
<organism evidence="2 3">
    <name type="scientific">Caenorhabditis angaria</name>
    <dbReference type="NCBI Taxonomy" id="860376"/>
    <lineage>
        <taxon>Eukaryota</taxon>
        <taxon>Metazoa</taxon>
        <taxon>Ecdysozoa</taxon>
        <taxon>Nematoda</taxon>
        <taxon>Chromadorea</taxon>
        <taxon>Rhabditida</taxon>
        <taxon>Rhabditina</taxon>
        <taxon>Rhabditomorpha</taxon>
        <taxon>Rhabditoidea</taxon>
        <taxon>Rhabditidae</taxon>
        <taxon>Peloderinae</taxon>
        <taxon>Caenorhabditis</taxon>
    </lineage>
</organism>
<name>A0A9P1IZS5_9PELO</name>
<protein>
    <recommendedName>
        <fullName evidence="4">Activin types I and II receptor domain-containing protein</fullName>
    </recommendedName>
</protein>
<feature type="chain" id="PRO_5040514721" description="Activin types I and II receptor domain-containing protein" evidence="1">
    <location>
        <begin position="20"/>
        <end position="123"/>
    </location>
</feature>
<accession>A0A9P1IZS5</accession>
<evidence type="ECO:0008006" key="4">
    <source>
        <dbReference type="Google" id="ProtNLM"/>
    </source>
</evidence>
<comment type="caution">
    <text evidence="2">The sequence shown here is derived from an EMBL/GenBank/DDBJ whole genome shotgun (WGS) entry which is preliminary data.</text>
</comment>
<proteinExistence type="predicted"/>
<dbReference type="AlphaFoldDB" id="A0A9P1IZS5"/>
<evidence type="ECO:0000256" key="1">
    <source>
        <dbReference type="SAM" id="SignalP"/>
    </source>
</evidence>
<gene>
    <name evidence="2" type="ORF">CAMP_LOCUS16642</name>
</gene>
<evidence type="ECO:0000313" key="3">
    <source>
        <dbReference type="Proteomes" id="UP001152747"/>
    </source>
</evidence>
<keyword evidence="1" id="KW-0732">Signal</keyword>
<dbReference type="OrthoDB" id="10457938at2759"/>